<evidence type="ECO:0000256" key="1">
    <source>
        <dbReference type="ARBA" id="ARBA00022729"/>
    </source>
</evidence>
<dbReference type="PROSITE" id="PS51257">
    <property type="entry name" value="PROKAR_LIPOPROTEIN"/>
    <property type="match status" value="1"/>
</dbReference>
<feature type="chain" id="PRO_5039361703" evidence="2">
    <location>
        <begin position="24"/>
        <end position="266"/>
    </location>
</feature>
<accession>A0A0R1W810</accession>
<keyword evidence="5" id="KW-1185">Reference proteome</keyword>
<dbReference type="RefSeq" id="WP_010621311.1">
    <property type="nucleotide sequence ID" value="NZ_AZGF01000015.1"/>
</dbReference>
<dbReference type="OrthoDB" id="8613538at2"/>
<dbReference type="Gene3D" id="3.40.190.10">
    <property type="entry name" value="Periplasmic binding protein-like II"/>
    <property type="match status" value="2"/>
</dbReference>
<evidence type="ECO:0000259" key="3">
    <source>
        <dbReference type="SMART" id="SM00062"/>
    </source>
</evidence>
<dbReference type="PANTHER" id="PTHR35936">
    <property type="entry name" value="MEMBRANE-BOUND LYTIC MUREIN TRANSGLYCOSYLASE F"/>
    <property type="match status" value="1"/>
</dbReference>
<dbReference type="AlphaFoldDB" id="A0A0R1W810"/>
<dbReference type="SUPFAM" id="SSF53850">
    <property type="entry name" value="Periplasmic binding protein-like II"/>
    <property type="match status" value="1"/>
</dbReference>
<organism evidence="4 5">
    <name type="scientific">Paucilactobacillus suebicus DSM 5007 = KCTC 3549</name>
    <dbReference type="NCBI Taxonomy" id="1423807"/>
    <lineage>
        <taxon>Bacteria</taxon>
        <taxon>Bacillati</taxon>
        <taxon>Bacillota</taxon>
        <taxon>Bacilli</taxon>
        <taxon>Lactobacillales</taxon>
        <taxon>Lactobacillaceae</taxon>
        <taxon>Paucilactobacillus</taxon>
    </lineage>
</organism>
<name>A0A0R1W810_9LACO</name>
<dbReference type="Proteomes" id="UP000051820">
    <property type="component" value="Unassembled WGS sequence"/>
</dbReference>
<dbReference type="eggNOG" id="COG0834">
    <property type="taxonomic scope" value="Bacteria"/>
</dbReference>
<protein>
    <submittedName>
        <fullName evidence="4">Amino acid ABC transporter substrate-binding protein</fullName>
    </submittedName>
</protein>
<dbReference type="PANTHER" id="PTHR35936:SF34">
    <property type="entry name" value="ABC TRANSPORTER EXTRACELLULAR-BINDING PROTEIN YCKB-RELATED"/>
    <property type="match status" value="1"/>
</dbReference>
<dbReference type="Pfam" id="PF00497">
    <property type="entry name" value="SBP_bac_3"/>
    <property type="match status" value="1"/>
</dbReference>
<dbReference type="STRING" id="1423807.FD16_GL000526"/>
<keyword evidence="1 2" id="KW-0732">Signal</keyword>
<evidence type="ECO:0000313" key="5">
    <source>
        <dbReference type="Proteomes" id="UP000051820"/>
    </source>
</evidence>
<comment type="caution">
    <text evidence="4">The sequence shown here is derived from an EMBL/GenBank/DDBJ whole genome shotgun (WGS) entry which is preliminary data.</text>
</comment>
<reference evidence="4 5" key="1">
    <citation type="journal article" date="2015" name="Genome Announc.">
        <title>Expanding the biotechnology potential of lactobacilli through comparative genomics of 213 strains and associated genera.</title>
        <authorList>
            <person name="Sun Z."/>
            <person name="Harris H.M."/>
            <person name="McCann A."/>
            <person name="Guo C."/>
            <person name="Argimon S."/>
            <person name="Zhang W."/>
            <person name="Yang X."/>
            <person name="Jeffery I.B."/>
            <person name="Cooney J.C."/>
            <person name="Kagawa T.F."/>
            <person name="Liu W."/>
            <person name="Song Y."/>
            <person name="Salvetti E."/>
            <person name="Wrobel A."/>
            <person name="Rasinkangas P."/>
            <person name="Parkhill J."/>
            <person name="Rea M.C."/>
            <person name="O'Sullivan O."/>
            <person name="Ritari J."/>
            <person name="Douillard F.P."/>
            <person name="Paul Ross R."/>
            <person name="Yang R."/>
            <person name="Briner A.E."/>
            <person name="Felis G.E."/>
            <person name="de Vos W.M."/>
            <person name="Barrangou R."/>
            <person name="Klaenhammer T.R."/>
            <person name="Caufield P.W."/>
            <person name="Cui Y."/>
            <person name="Zhang H."/>
            <person name="O'Toole P.W."/>
        </authorList>
    </citation>
    <scope>NUCLEOTIDE SEQUENCE [LARGE SCALE GENOMIC DNA]</scope>
    <source>
        <strain evidence="4 5">DSM 5007</strain>
    </source>
</reference>
<dbReference type="InterPro" id="IPR001638">
    <property type="entry name" value="Solute-binding_3/MltF_N"/>
</dbReference>
<feature type="domain" description="Solute-binding protein family 3/N-terminal" evidence="3">
    <location>
        <begin position="39"/>
        <end position="262"/>
    </location>
</feature>
<dbReference type="PATRIC" id="fig|1423807.3.peg.534"/>
<evidence type="ECO:0000256" key="2">
    <source>
        <dbReference type="SAM" id="SignalP"/>
    </source>
</evidence>
<gene>
    <name evidence="4" type="ORF">FD16_GL000526</name>
</gene>
<evidence type="ECO:0000313" key="4">
    <source>
        <dbReference type="EMBL" id="KRM11737.1"/>
    </source>
</evidence>
<dbReference type="EMBL" id="AZGF01000015">
    <property type="protein sequence ID" value="KRM11737.1"/>
    <property type="molecule type" value="Genomic_DNA"/>
</dbReference>
<proteinExistence type="predicted"/>
<feature type="signal peptide" evidence="2">
    <location>
        <begin position="1"/>
        <end position="23"/>
    </location>
</feature>
<sequence>MNKWFKRIGLVTMGLLVALTLTACGKSSSDKATLKTPGTLTVGLEGTFAPYSYRQNGKLTGYEVELARDIAKKENWKVKFVPTQWDSLIAGVGDKKFDVVMNDVTITKARQKKYAFSTPYLYSREVLITKKSDTEINSITDIKGKKIAVGTGTDNETIAQKYGATIVPNSEFSSTLSLIEQGRAEGTLNTREAYLSYLKDKPSAKNEFKYTVIPENKVATAKVAVLMAKNNPGLKKKINKALKELKQDGTMKKLSEKYFTEDISHK</sequence>
<dbReference type="SMART" id="SM00062">
    <property type="entry name" value="PBPb"/>
    <property type="match status" value="1"/>
</dbReference>